<proteinExistence type="predicted"/>
<evidence type="ECO:0000256" key="1">
    <source>
        <dbReference type="SAM" id="Phobius"/>
    </source>
</evidence>
<gene>
    <name evidence="2" type="ORF">HRH59_11370</name>
</gene>
<feature type="transmembrane region" description="Helical" evidence="1">
    <location>
        <begin position="111"/>
        <end position="131"/>
    </location>
</feature>
<keyword evidence="3" id="KW-1185">Reference proteome</keyword>
<dbReference type="RefSeq" id="WP_173501387.1">
    <property type="nucleotide sequence ID" value="NZ_JABSOD010000010.1"/>
</dbReference>
<name>A0A7Y5EIU6_9GAMM</name>
<evidence type="ECO:0000313" key="2">
    <source>
        <dbReference type="EMBL" id="NRQ43142.1"/>
    </source>
</evidence>
<feature type="transmembrane region" description="Helical" evidence="1">
    <location>
        <begin position="84"/>
        <end position="105"/>
    </location>
</feature>
<sequence length="196" mass="21412">MQNIETLVNFLASANPDALQRMRQAFPEALTSLTPGKMLGAEVAPEAENTMLQALFKETLSTAKQTLEPLLFQVMRRTKSIRRVRLAGGVVSSALSAGLIAALAKGWTHEALIIAAITFLSSMLTLTAQYYEDSLGGNNSLNNTRITLNSLQRQLAEAEGHYQLSCALNDFVGLVDMVKSLSKLLVELQVIRNNYV</sequence>
<dbReference type="Proteomes" id="UP000523161">
    <property type="component" value="Unassembled WGS sequence"/>
</dbReference>
<evidence type="ECO:0000313" key="3">
    <source>
        <dbReference type="Proteomes" id="UP000523161"/>
    </source>
</evidence>
<keyword evidence="1" id="KW-0472">Membrane</keyword>
<protein>
    <recommendedName>
        <fullName evidence="4">SMODS and SLOG-associating 2TM effector domain-containing protein</fullName>
    </recommendedName>
</protein>
<keyword evidence="1" id="KW-0812">Transmembrane</keyword>
<reference evidence="2 3" key="1">
    <citation type="submission" date="2020-06" db="EMBL/GenBank/DDBJ databases">
        <title>Rheinheimera sp. nov., a marine bacterium isolated from coastal.</title>
        <authorList>
            <person name="Yu Q."/>
            <person name="Qi Y."/>
            <person name="Pu J."/>
        </authorList>
    </citation>
    <scope>NUCLEOTIDE SEQUENCE [LARGE SCALE GENOMIC DNA]</scope>
    <source>
        <strain evidence="2 3">YQF-2</strain>
    </source>
</reference>
<evidence type="ECO:0008006" key="4">
    <source>
        <dbReference type="Google" id="ProtNLM"/>
    </source>
</evidence>
<comment type="caution">
    <text evidence="2">The sequence shown here is derived from an EMBL/GenBank/DDBJ whole genome shotgun (WGS) entry which is preliminary data.</text>
</comment>
<keyword evidence="1" id="KW-1133">Transmembrane helix</keyword>
<organism evidence="2 3">
    <name type="scientific">Rheinheimera lutimaris</name>
    <dbReference type="NCBI Taxonomy" id="2740584"/>
    <lineage>
        <taxon>Bacteria</taxon>
        <taxon>Pseudomonadati</taxon>
        <taxon>Pseudomonadota</taxon>
        <taxon>Gammaproteobacteria</taxon>
        <taxon>Chromatiales</taxon>
        <taxon>Chromatiaceae</taxon>
        <taxon>Rheinheimera</taxon>
    </lineage>
</organism>
<dbReference type="AlphaFoldDB" id="A0A7Y5EIU6"/>
<accession>A0A7Y5EIU6</accession>
<dbReference type="EMBL" id="JABSOD010000010">
    <property type="protein sequence ID" value="NRQ43142.1"/>
    <property type="molecule type" value="Genomic_DNA"/>
</dbReference>